<dbReference type="GO" id="GO:0051213">
    <property type="term" value="F:dioxygenase activity"/>
    <property type="evidence" value="ECO:0007669"/>
    <property type="project" value="UniProtKB-KW"/>
</dbReference>
<keyword evidence="1" id="KW-0223">Dioxygenase</keyword>
<dbReference type="Proteomes" id="UP000660668">
    <property type="component" value="Unassembled WGS sequence"/>
</dbReference>
<reference evidence="5" key="1">
    <citation type="submission" date="2020-11" db="EMBL/GenBank/DDBJ databases">
        <title>Nocardioides cynanchi sp. nov., isolated from soil of rhizosphere of Cynanchum wilfordii.</title>
        <authorList>
            <person name="Lee J.-S."/>
            <person name="Suh M.K."/>
            <person name="Kim J.-S."/>
        </authorList>
    </citation>
    <scope>NUCLEOTIDE SEQUENCE</scope>
    <source>
        <strain evidence="5">KCTC 19276</strain>
    </source>
</reference>
<evidence type="ECO:0000256" key="2">
    <source>
        <dbReference type="ARBA" id="ARBA00023002"/>
    </source>
</evidence>
<keyword evidence="2" id="KW-0560">Oxidoreductase</keyword>
<gene>
    <name evidence="5" type="ORF">ISU10_16630</name>
</gene>
<dbReference type="Gene3D" id="2.60.120.10">
    <property type="entry name" value="Jelly Rolls"/>
    <property type="match status" value="2"/>
</dbReference>
<dbReference type="Pfam" id="PF07883">
    <property type="entry name" value="Cupin_2"/>
    <property type="match status" value="1"/>
</dbReference>
<dbReference type="InterPro" id="IPR047183">
    <property type="entry name" value="GDO-like"/>
</dbReference>
<keyword evidence="6" id="KW-1185">Reference proteome</keyword>
<evidence type="ECO:0000313" key="6">
    <source>
        <dbReference type="Proteomes" id="UP000660668"/>
    </source>
</evidence>
<dbReference type="SUPFAM" id="SSF51182">
    <property type="entry name" value="RmlC-like cupins"/>
    <property type="match status" value="2"/>
</dbReference>
<protein>
    <submittedName>
        <fullName evidence="5">Cupin domain-containing protein</fullName>
    </submittedName>
</protein>
<dbReference type="RefSeq" id="WP_194697542.1">
    <property type="nucleotide sequence ID" value="NZ_JADKPO010000024.1"/>
</dbReference>
<sequence length="393" mass="44948">MNATSTDTDQSAQLDTLQPWKQDHSQYPDVVKRLVYQNMEDSRADSLPHVLDQLPMKPTVQGMDSPHQAGDHISYEMLTRAPHYLLTSHFTGIAPKAPVRGIHRHISAPTLFCLEGRGWESNDGVIYNFDMHDLLIVPPYTAHQHGGDEDEYALIYVPETGRVHHLMGLVWREQIKLNEKPSFPQGTKGLYKDGQLIGYRIEKGVLGITEDLDVLLGSEPKREATFNARREAPPWEGEVANTYDKYLKLMHDEAQFCREVDHVVRAKLTPWEMSRHGKIRWYVHPDTVTASKQKWIYMQEIPAGSRSGRHRHVPEELIYVVQGEGYDIHDGKRWDWKAGQMICVPTMTDHQHFSTGSEPAILLSTMPAHYTFLGLGGIEQIENAPEWEEELDD</sequence>
<dbReference type="InterPro" id="IPR013096">
    <property type="entry name" value="Cupin_2"/>
</dbReference>
<dbReference type="InterPro" id="IPR014710">
    <property type="entry name" value="RmlC-like_jellyroll"/>
</dbReference>
<evidence type="ECO:0000259" key="4">
    <source>
        <dbReference type="Pfam" id="PF07883"/>
    </source>
</evidence>
<name>A0A930VPF5_9ACTN</name>
<dbReference type="PANTHER" id="PTHR41517">
    <property type="entry name" value="1,2-DIOXYGENASE PROTEIN-RELATED"/>
    <property type="match status" value="1"/>
</dbReference>
<accession>A0A930VPF5</accession>
<comment type="caution">
    <text evidence="5">The sequence shown here is derived from an EMBL/GenBank/DDBJ whole genome shotgun (WGS) entry which is preliminary data.</text>
</comment>
<dbReference type="InterPro" id="IPR011051">
    <property type="entry name" value="RmlC_Cupin_sf"/>
</dbReference>
<evidence type="ECO:0000313" key="5">
    <source>
        <dbReference type="EMBL" id="MBF4769396.1"/>
    </source>
</evidence>
<feature type="domain" description="Cupin type-2" evidence="4">
    <location>
        <begin position="298"/>
        <end position="365"/>
    </location>
</feature>
<evidence type="ECO:0000256" key="3">
    <source>
        <dbReference type="SAM" id="MobiDB-lite"/>
    </source>
</evidence>
<proteinExistence type="predicted"/>
<feature type="region of interest" description="Disordered" evidence="3">
    <location>
        <begin position="1"/>
        <end position="21"/>
    </location>
</feature>
<dbReference type="PANTHER" id="PTHR41517:SF1">
    <property type="entry name" value="CUPIN"/>
    <property type="match status" value="1"/>
</dbReference>
<organism evidence="5 6">
    <name type="scientific">Nocardioides agariphilus</name>
    <dbReference type="NCBI Taxonomy" id="433664"/>
    <lineage>
        <taxon>Bacteria</taxon>
        <taxon>Bacillati</taxon>
        <taxon>Actinomycetota</taxon>
        <taxon>Actinomycetes</taxon>
        <taxon>Propionibacteriales</taxon>
        <taxon>Nocardioidaceae</taxon>
        <taxon>Nocardioides</taxon>
    </lineage>
</organism>
<feature type="compositionally biased region" description="Polar residues" evidence="3">
    <location>
        <begin position="1"/>
        <end position="16"/>
    </location>
</feature>
<dbReference type="EMBL" id="JADKPO010000024">
    <property type="protein sequence ID" value="MBF4769396.1"/>
    <property type="molecule type" value="Genomic_DNA"/>
</dbReference>
<dbReference type="AlphaFoldDB" id="A0A930VPF5"/>
<evidence type="ECO:0000256" key="1">
    <source>
        <dbReference type="ARBA" id="ARBA00022964"/>
    </source>
</evidence>